<dbReference type="Proteomes" id="UP000249464">
    <property type="component" value="Unassembled WGS sequence"/>
</dbReference>
<dbReference type="GO" id="GO:0004222">
    <property type="term" value="F:metalloendopeptidase activity"/>
    <property type="evidence" value="ECO:0007669"/>
    <property type="project" value="TreeGrafter"/>
</dbReference>
<name>A0A2X0N713_9BASI</name>
<dbReference type="AlphaFoldDB" id="A0A2X0N713"/>
<dbReference type="Gene3D" id="3.30.830.10">
    <property type="entry name" value="Metalloenzyme, LuxS/M16 peptidase-like"/>
    <property type="match status" value="1"/>
</dbReference>
<sequence>MGVGLALLMNHHKDYRIEAPSKETKARLCEHPQALPPLLPNTTGQLFITVPSNPRLRPERLRQRTRRNCSVSTLRSKEQLGYIVSSSTWSLYSLTAFRIIVQSEHAPEYLESRIKALWSSFEDVLSEMTEEALGKQKQSLMDKKREKVKNSCGESLARGIGMKFRKALWISKDALLVSTLTRADLVNFFNTYIRPGAPKLSKLSILMRSRRLQSDALKALEEVLPGGNEKVKALLESKPTLGQLEAGIQALYPEGQGIPQRIKEELEKVGRLPELEGEGVKELPEEEIDEWRKGLEKAERLGAREDHRSDLEVTSKL</sequence>
<dbReference type="InterPro" id="IPR050626">
    <property type="entry name" value="Peptidase_M16"/>
</dbReference>
<dbReference type="GO" id="GO:0005739">
    <property type="term" value="C:mitochondrion"/>
    <property type="evidence" value="ECO:0007669"/>
    <property type="project" value="TreeGrafter"/>
</dbReference>
<dbReference type="GO" id="GO:0005829">
    <property type="term" value="C:cytosol"/>
    <property type="evidence" value="ECO:0007669"/>
    <property type="project" value="TreeGrafter"/>
</dbReference>
<evidence type="ECO:0000259" key="2">
    <source>
        <dbReference type="Pfam" id="PF22456"/>
    </source>
</evidence>
<dbReference type="GO" id="GO:0051603">
    <property type="term" value="P:proteolysis involved in protein catabolic process"/>
    <property type="evidence" value="ECO:0007669"/>
    <property type="project" value="TreeGrafter"/>
</dbReference>
<evidence type="ECO:0000313" key="3">
    <source>
        <dbReference type="EMBL" id="SGZ22725.1"/>
    </source>
</evidence>
<dbReference type="PANTHER" id="PTHR43690:SF18">
    <property type="entry name" value="INSULIN-DEGRADING ENZYME-RELATED"/>
    <property type="match status" value="1"/>
</dbReference>
<dbReference type="PANTHER" id="PTHR43690">
    <property type="entry name" value="NARDILYSIN"/>
    <property type="match status" value="1"/>
</dbReference>
<feature type="domain" description="Coenzyme PQQ synthesis protein F-like C-terminal lobe" evidence="2">
    <location>
        <begin position="71"/>
        <end position="151"/>
    </location>
</feature>
<evidence type="ECO:0000256" key="1">
    <source>
        <dbReference type="ARBA" id="ARBA00022723"/>
    </source>
</evidence>
<dbReference type="SUPFAM" id="SSF63411">
    <property type="entry name" value="LuxS/MPP-like metallohydrolase"/>
    <property type="match status" value="1"/>
</dbReference>
<dbReference type="InterPro" id="IPR011249">
    <property type="entry name" value="Metalloenz_LuxS/M16"/>
</dbReference>
<dbReference type="EMBL" id="FQNC01000084">
    <property type="protein sequence ID" value="SGZ22725.1"/>
    <property type="molecule type" value="Genomic_DNA"/>
</dbReference>
<keyword evidence="1" id="KW-0479">Metal-binding</keyword>
<dbReference type="GO" id="GO:0043171">
    <property type="term" value="P:peptide catabolic process"/>
    <property type="evidence" value="ECO:0007669"/>
    <property type="project" value="TreeGrafter"/>
</dbReference>
<dbReference type="GO" id="GO:0046872">
    <property type="term" value="F:metal ion binding"/>
    <property type="evidence" value="ECO:0007669"/>
    <property type="project" value="UniProtKB-KW"/>
</dbReference>
<dbReference type="InterPro" id="IPR054734">
    <property type="entry name" value="PqqF-like_C_4"/>
</dbReference>
<reference evidence="3 4" key="1">
    <citation type="submission" date="2016-11" db="EMBL/GenBank/DDBJ databases">
        <authorList>
            <person name="Jaros S."/>
            <person name="Januszkiewicz K."/>
            <person name="Wedrychowicz H."/>
        </authorList>
    </citation>
    <scope>NUCLEOTIDE SEQUENCE [LARGE SCALE GENOMIC DNA]</scope>
</reference>
<keyword evidence="4" id="KW-1185">Reference proteome</keyword>
<organism evidence="3 4">
    <name type="scientific">Microbotryum silenes-dioicae</name>
    <dbReference type="NCBI Taxonomy" id="796604"/>
    <lineage>
        <taxon>Eukaryota</taxon>
        <taxon>Fungi</taxon>
        <taxon>Dikarya</taxon>
        <taxon>Basidiomycota</taxon>
        <taxon>Pucciniomycotina</taxon>
        <taxon>Microbotryomycetes</taxon>
        <taxon>Microbotryales</taxon>
        <taxon>Microbotryaceae</taxon>
        <taxon>Microbotryum</taxon>
    </lineage>
</organism>
<protein>
    <submittedName>
        <fullName evidence="3">BQ5605_C022g09533 protein</fullName>
    </submittedName>
</protein>
<gene>
    <name evidence="3" type="primary">BQ5605_C022g09533</name>
    <name evidence="3" type="ORF">BQ5605_C022G09533</name>
</gene>
<dbReference type="STRING" id="796604.A0A2X0N713"/>
<evidence type="ECO:0000313" key="4">
    <source>
        <dbReference type="Proteomes" id="UP000249464"/>
    </source>
</evidence>
<dbReference type="Pfam" id="PF22456">
    <property type="entry name" value="PqqF-like_C_4"/>
    <property type="match status" value="1"/>
</dbReference>
<accession>A0A2X0N713</accession>
<proteinExistence type="predicted"/>